<organism evidence="3 4">
    <name type="scientific">Pseudomonas batumici</name>
    <dbReference type="NCBI Taxonomy" id="226910"/>
    <lineage>
        <taxon>Bacteria</taxon>
        <taxon>Pseudomonadati</taxon>
        <taxon>Pseudomonadota</taxon>
        <taxon>Gammaproteobacteria</taxon>
        <taxon>Pseudomonadales</taxon>
        <taxon>Pseudomonadaceae</taxon>
        <taxon>Pseudomonas</taxon>
    </lineage>
</organism>
<dbReference type="OrthoDB" id="9806359at2"/>
<dbReference type="AlphaFoldDB" id="A0A0C2HYA2"/>
<dbReference type="InterPro" id="IPR012341">
    <property type="entry name" value="6hp_glycosidase-like_sf"/>
</dbReference>
<dbReference type="PANTHER" id="PTHR15108">
    <property type="entry name" value="N-ACYLGLUCOSAMINE-2-EPIMERASE"/>
    <property type="match status" value="1"/>
</dbReference>
<dbReference type="Pfam" id="PF07221">
    <property type="entry name" value="GlcNAc_2-epim"/>
    <property type="match status" value="1"/>
</dbReference>
<gene>
    <name evidence="3" type="ORF">UCMB321_4107</name>
</gene>
<dbReference type="STRING" id="226910.UCMB321_4107"/>
<dbReference type="SUPFAM" id="SSF48208">
    <property type="entry name" value="Six-hairpin glycosidases"/>
    <property type="match status" value="1"/>
</dbReference>
<dbReference type="Proteomes" id="UP000031535">
    <property type="component" value="Unassembled WGS sequence"/>
</dbReference>
<evidence type="ECO:0000256" key="2">
    <source>
        <dbReference type="ARBA" id="ARBA00023235"/>
    </source>
</evidence>
<comment type="caution">
    <text evidence="3">The sequence shown here is derived from an EMBL/GenBank/DDBJ whole genome shotgun (WGS) entry which is preliminary data.</text>
</comment>
<reference evidence="3 4" key="1">
    <citation type="submission" date="2015-01" db="EMBL/GenBank/DDBJ databases">
        <title>Complete genome of Pseudomonas batumici UCM B-321 producer of the batumin antibiotic with strong antistaphilococcal and potential anticancer activity.</title>
        <authorList>
            <person name="Klochko V.V."/>
            <person name="Zelena L.B."/>
            <person name="Elena K.A."/>
            <person name="Reva O.N."/>
        </authorList>
    </citation>
    <scope>NUCLEOTIDE SEQUENCE [LARGE SCALE GENOMIC DNA]</scope>
    <source>
        <strain evidence="3 4">UCM B-321</strain>
    </source>
</reference>
<protein>
    <submittedName>
        <fullName evidence="3">N-acylglucosamine 2-epimerase</fullName>
    </submittedName>
</protein>
<proteinExistence type="inferred from homology"/>
<dbReference type="GO" id="GO:0005975">
    <property type="term" value="P:carbohydrate metabolic process"/>
    <property type="evidence" value="ECO:0007669"/>
    <property type="project" value="InterPro"/>
</dbReference>
<sequence length="427" mass="47448">MDTLELPFSSWLNAPAHRAWLLAEGRRLLAFARASRLAEGFGNLDAHGRLADGAMAETMNTARMTHSFAMAHIQGIPGCLALVDHGVAALWGPLRDAVHGGWYAAPGHRDGNSGKAAYLHAFVALAASSAVVAGSADAPGLLAEAIRVLETHFWSEEEGALRESFARDWQQEETYRGANSNMHGTEAFLALADVTGDSRWLDRALRIVERVIHTHAAANDFRVIEHFDRQWQPLREYNHDNPADGFRPYGTTPGHGFEWARLVLHLEAARRQAGLLTPDWLLDDARALFDSACRHGWQVDGAAGIVYTLDWHNRPVVRQRLHWTHAEASATAAALLRRTGEAQYETWYRRFWDFIDVHFIDRELGSWHHELDEHNRPDAKIWGGKPDLYHAFQALLLPGLPLAQSLASALARQSSGDNGSATHVTMS</sequence>
<dbReference type="GO" id="GO:0016853">
    <property type="term" value="F:isomerase activity"/>
    <property type="evidence" value="ECO:0007669"/>
    <property type="project" value="UniProtKB-KW"/>
</dbReference>
<dbReference type="InterPro" id="IPR008928">
    <property type="entry name" value="6-hairpin_glycosidase_sf"/>
</dbReference>
<evidence type="ECO:0000256" key="1">
    <source>
        <dbReference type="ARBA" id="ARBA00008558"/>
    </source>
</evidence>
<dbReference type="PATRIC" id="fig|226910.6.peg.4101"/>
<dbReference type="RefSeq" id="WP_040070270.1">
    <property type="nucleotide sequence ID" value="NZ_JXDG01000056.1"/>
</dbReference>
<keyword evidence="4" id="KW-1185">Reference proteome</keyword>
<keyword evidence="2" id="KW-0413">Isomerase</keyword>
<dbReference type="InterPro" id="IPR010819">
    <property type="entry name" value="AGE/CE"/>
</dbReference>
<name>A0A0C2HYA2_9PSED</name>
<dbReference type="EMBL" id="JXDG01000056">
    <property type="protein sequence ID" value="KIH82106.1"/>
    <property type="molecule type" value="Genomic_DNA"/>
</dbReference>
<evidence type="ECO:0000313" key="3">
    <source>
        <dbReference type="EMBL" id="KIH82106.1"/>
    </source>
</evidence>
<dbReference type="Gene3D" id="1.50.10.10">
    <property type="match status" value="1"/>
</dbReference>
<accession>A0A0C2HYA2</accession>
<evidence type="ECO:0000313" key="4">
    <source>
        <dbReference type="Proteomes" id="UP000031535"/>
    </source>
</evidence>
<comment type="similarity">
    <text evidence="1">Belongs to the N-acylglucosamine 2-epimerase family.</text>
</comment>